<keyword evidence="1" id="KW-0812">Transmembrane</keyword>
<protein>
    <recommendedName>
        <fullName evidence="4">Transmembrane protein</fullName>
    </recommendedName>
</protein>
<keyword evidence="3" id="KW-1185">Reference proteome</keyword>
<keyword evidence="1" id="KW-1133">Transmembrane helix</keyword>
<feature type="transmembrane region" description="Helical" evidence="1">
    <location>
        <begin position="25"/>
        <end position="46"/>
    </location>
</feature>
<dbReference type="EMBL" id="JAHUTI010039903">
    <property type="protein sequence ID" value="MED6244809.1"/>
    <property type="molecule type" value="Genomic_DNA"/>
</dbReference>
<name>A0ABU7B5J8_9TELE</name>
<evidence type="ECO:0008006" key="4">
    <source>
        <dbReference type="Google" id="ProtNLM"/>
    </source>
</evidence>
<proteinExistence type="predicted"/>
<evidence type="ECO:0000313" key="2">
    <source>
        <dbReference type="EMBL" id="MED6244809.1"/>
    </source>
</evidence>
<gene>
    <name evidence="2" type="ORF">ATANTOWER_024761</name>
</gene>
<organism evidence="2 3">
    <name type="scientific">Ataeniobius toweri</name>
    <dbReference type="NCBI Taxonomy" id="208326"/>
    <lineage>
        <taxon>Eukaryota</taxon>
        <taxon>Metazoa</taxon>
        <taxon>Chordata</taxon>
        <taxon>Craniata</taxon>
        <taxon>Vertebrata</taxon>
        <taxon>Euteleostomi</taxon>
        <taxon>Actinopterygii</taxon>
        <taxon>Neopterygii</taxon>
        <taxon>Teleostei</taxon>
        <taxon>Neoteleostei</taxon>
        <taxon>Acanthomorphata</taxon>
        <taxon>Ovalentaria</taxon>
        <taxon>Atherinomorphae</taxon>
        <taxon>Cyprinodontiformes</taxon>
        <taxon>Goodeidae</taxon>
        <taxon>Ataeniobius</taxon>
    </lineage>
</organism>
<accession>A0ABU7B5J8</accession>
<sequence length="161" mass="17706">MADVEEKTFQDGFCTNTCLHCTGIAWIWVVLVRILFFCLGSHSVLGRDMHGVGGPAGVGLGVEWSKLLSGFWLCGLSAFCGLRCGFWACVWMLWVFPLSLEILIFGSLVGAHLCSVGFVHGVCFWCSLLRSVLCCMACCGGPVRCGSGRRVWVLRGRRYWA</sequence>
<evidence type="ECO:0000256" key="1">
    <source>
        <dbReference type="SAM" id="Phobius"/>
    </source>
</evidence>
<feature type="transmembrane region" description="Helical" evidence="1">
    <location>
        <begin position="67"/>
        <end position="96"/>
    </location>
</feature>
<evidence type="ECO:0000313" key="3">
    <source>
        <dbReference type="Proteomes" id="UP001345963"/>
    </source>
</evidence>
<dbReference type="Proteomes" id="UP001345963">
    <property type="component" value="Unassembled WGS sequence"/>
</dbReference>
<keyword evidence="1" id="KW-0472">Membrane</keyword>
<comment type="caution">
    <text evidence="2">The sequence shown here is derived from an EMBL/GenBank/DDBJ whole genome shotgun (WGS) entry which is preliminary data.</text>
</comment>
<reference evidence="2 3" key="1">
    <citation type="submission" date="2021-07" db="EMBL/GenBank/DDBJ databases">
        <authorList>
            <person name="Palmer J.M."/>
        </authorList>
    </citation>
    <scope>NUCLEOTIDE SEQUENCE [LARGE SCALE GENOMIC DNA]</scope>
    <source>
        <strain evidence="2 3">AT_MEX2019</strain>
        <tissue evidence="2">Muscle</tissue>
    </source>
</reference>